<dbReference type="GO" id="GO:0045087">
    <property type="term" value="P:innate immune response"/>
    <property type="evidence" value="ECO:0007669"/>
    <property type="project" value="TreeGrafter"/>
</dbReference>
<dbReference type="PANTHER" id="PTHR23015:SF4">
    <property type="entry name" value="DUF38 DOMAIN-CONTAINING PROTEIN-RELATED"/>
    <property type="match status" value="1"/>
</dbReference>
<dbReference type="InterPro" id="IPR002900">
    <property type="entry name" value="DUF38/FTH_CAE_spp"/>
</dbReference>
<dbReference type="AlphaFoldDB" id="A0A2G5TR78"/>
<accession>A0A2G5TR78</accession>
<proteinExistence type="predicted"/>
<dbReference type="SMART" id="SM00256">
    <property type="entry name" value="FBOX"/>
    <property type="match status" value="1"/>
</dbReference>
<protein>
    <recommendedName>
        <fullName evidence="1">F-box domain-containing protein</fullName>
    </recommendedName>
</protein>
<dbReference type="CDD" id="cd22150">
    <property type="entry name" value="F-box_CeFBXA-like"/>
    <property type="match status" value="1"/>
</dbReference>
<keyword evidence="3" id="KW-1185">Reference proteome</keyword>
<dbReference type="EMBL" id="PDUG01000005">
    <property type="protein sequence ID" value="PIC29743.1"/>
    <property type="molecule type" value="Genomic_DNA"/>
</dbReference>
<dbReference type="OrthoDB" id="10632860at2759"/>
<evidence type="ECO:0000313" key="3">
    <source>
        <dbReference type="Proteomes" id="UP000230233"/>
    </source>
</evidence>
<feature type="domain" description="F-box" evidence="1">
    <location>
        <begin position="1"/>
        <end position="54"/>
    </location>
</feature>
<sequence length="338" mass="39717">MVSLIEMPELVMENIIGFSDFKDVLTLRQVCRDFRNFIDDVDDSKLPDSKFEGISFKILDETTIGLSYEDEDDSYSTGYCGMNNFRCFSQNVTDLGNVNIVDVAIRDLEWLLKFQKSVLEEFDVSFDEYQLRNDSPFHSLPIKVRNMFEKLNRKIKTRKFTLKTYDESQIIAFLPFIDPDALKSLEFHSLDYDGEVEIEIDEIAKTEQWKNSEELDCEFRVLNLKVEDICHFSSINFQTNTISAKYLDSMKKVFIKSSKFELLFLGWESFNENEELTNLWGPAFSTETAKLHWYFRMKDSEERILRIIIDNTGHLLWFDVCKMESIPNGAIVQDYNEK</sequence>
<gene>
    <name evidence="2" type="primary">Cnig_chr_V.g21237</name>
    <name evidence="2" type="ORF">B9Z55_021237</name>
</gene>
<dbReference type="PROSITE" id="PS50181">
    <property type="entry name" value="FBOX"/>
    <property type="match status" value="1"/>
</dbReference>
<evidence type="ECO:0000259" key="1">
    <source>
        <dbReference type="PROSITE" id="PS50181"/>
    </source>
</evidence>
<comment type="caution">
    <text evidence="2">The sequence shown here is derived from an EMBL/GenBank/DDBJ whole genome shotgun (WGS) entry which is preliminary data.</text>
</comment>
<dbReference type="InterPro" id="IPR001810">
    <property type="entry name" value="F-box_dom"/>
</dbReference>
<name>A0A2G5TR78_9PELO</name>
<organism evidence="2 3">
    <name type="scientific">Caenorhabditis nigoni</name>
    <dbReference type="NCBI Taxonomy" id="1611254"/>
    <lineage>
        <taxon>Eukaryota</taxon>
        <taxon>Metazoa</taxon>
        <taxon>Ecdysozoa</taxon>
        <taxon>Nematoda</taxon>
        <taxon>Chromadorea</taxon>
        <taxon>Rhabditida</taxon>
        <taxon>Rhabditina</taxon>
        <taxon>Rhabditomorpha</taxon>
        <taxon>Rhabditoidea</taxon>
        <taxon>Rhabditidae</taxon>
        <taxon>Peloderinae</taxon>
        <taxon>Caenorhabditis</taxon>
    </lineage>
</organism>
<dbReference type="PANTHER" id="PTHR23015">
    <property type="entry name" value="UNCHARACTERIZED C.ELEGANS PROTEIN"/>
    <property type="match status" value="1"/>
</dbReference>
<evidence type="ECO:0000313" key="2">
    <source>
        <dbReference type="EMBL" id="PIC29743.1"/>
    </source>
</evidence>
<dbReference type="Pfam" id="PF00646">
    <property type="entry name" value="F-box"/>
    <property type="match status" value="1"/>
</dbReference>
<dbReference type="InterPro" id="IPR040161">
    <property type="entry name" value="FB224"/>
</dbReference>
<dbReference type="Proteomes" id="UP000230233">
    <property type="component" value="Chromosome V"/>
</dbReference>
<reference evidence="3" key="1">
    <citation type="submission" date="2017-10" db="EMBL/GenBank/DDBJ databases">
        <title>Rapid genome shrinkage in a self-fertile nematode reveals novel sperm competition proteins.</title>
        <authorList>
            <person name="Yin D."/>
            <person name="Schwarz E.M."/>
            <person name="Thomas C.G."/>
            <person name="Felde R.L."/>
            <person name="Korf I.F."/>
            <person name="Cutter A.D."/>
            <person name="Schartner C.M."/>
            <person name="Ralston E.J."/>
            <person name="Meyer B.J."/>
            <person name="Haag E.S."/>
        </authorList>
    </citation>
    <scope>NUCLEOTIDE SEQUENCE [LARGE SCALE GENOMIC DNA]</scope>
    <source>
        <strain evidence="3">JU1422</strain>
    </source>
</reference>
<dbReference type="Pfam" id="PF01827">
    <property type="entry name" value="FTH"/>
    <property type="match status" value="1"/>
</dbReference>
<dbReference type="InterPro" id="IPR036047">
    <property type="entry name" value="F-box-like_dom_sf"/>
</dbReference>
<dbReference type="SUPFAM" id="SSF81383">
    <property type="entry name" value="F-box domain"/>
    <property type="match status" value="1"/>
</dbReference>